<dbReference type="InterPro" id="IPR010309">
    <property type="entry name" value="E3_Ub_ligase_DUF908"/>
</dbReference>
<dbReference type="EMBL" id="JAQQWK010000006">
    <property type="protein sequence ID" value="KAK8039475.1"/>
    <property type="molecule type" value="Genomic_DNA"/>
</dbReference>
<feature type="region of interest" description="Disordered" evidence="1">
    <location>
        <begin position="722"/>
        <end position="781"/>
    </location>
</feature>
<feature type="compositionally biased region" description="Acidic residues" evidence="1">
    <location>
        <begin position="2450"/>
        <end position="2483"/>
    </location>
</feature>
<feature type="compositionally biased region" description="Acidic residues" evidence="1">
    <location>
        <begin position="2360"/>
        <end position="2369"/>
    </location>
</feature>
<dbReference type="Pfam" id="PF06025">
    <property type="entry name" value="DUF913"/>
    <property type="match status" value="2"/>
</dbReference>
<keyword evidence="5" id="KW-1185">Reference proteome</keyword>
<evidence type="ECO:0000259" key="3">
    <source>
        <dbReference type="Pfam" id="PF06025"/>
    </source>
</evidence>
<feature type="compositionally biased region" description="Polar residues" evidence="1">
    <location>
        <begin position="308"/>
        <end position="317"/>
    </location>
</feature>
<evidence type="ECO:0000256" key="1">
    <source>
        <dbReference type="SAM" id="MobiDB-lite"/>
    </source>
</evidence>
<feature type="region of interest" description="Disordered" evidence="1">
    <location>
        <begin position="2562"/>
        <end position="2603"/>
    </location>
</feature>
<proteinExistence type="predicted"/>
<evidence type="ECO:0000259" key="2">
    <source>
        <dbReference type="Pfam" id="PF06012"/>
    </source>
</evidence>
<evidence type="ECO:0000313" key="4">
    <source>
        <dbReference type="EMBL" id="KAK8039475.1"/>
    </source>
</evidence>
<feature type="region of interest" description="Disordered" evidence="1">
    <location>
        <begin position="1150"/>
        <end position="1173"/>
    </location>
</feature>
<feature type="compositionally biased region" description="Acidic residues" evidence="1">
    <location>
        <begin position="2493"/>
        <end position="2528"/>
    </location>
</feature>
<feature type="compositionally biased region" description="Acidic residues" evidence="1">
    <location>
        <begin position="2386"/>
        <end position="2432"/>
    </location>
</feature>
<dbReference type="Pfam" id="PF06012">
    <property type="entry name" value="DUF908"/>
    <property type="match status" value="1"/>
</dbReference>
<feature type="region of interest" description="Disordered" evidence="1">
    <location>
        <begin position="898"/>
        <end position="934"/>
    </location>
</feature>
<feature type="region of interest" description="Disordered" evidence="1">
    <location>
        <begin position="1997"/>
        <end position="2030"/>
    </location>
</feature>
<dbReference type="PANTHER" id="PTHR48125:SF12">
    <property type="entry name" value="AT HOOK TRANSCRIPTION FACTOR FAMILY-RELATED"/>
    <property type="match status" value="1"/>
</dbReference>
<evidence type="ECO:0000313" key="5">
    <source>
        <dbReference type="Proteomes" id="UP001444661"/>
    </source>
</evidence>
<sequence length="2757" mass="303709">MGKIAKTIQPKHKETLDFVQTATDTPLPQLPQYLSSFPTRWPFPRGDLYHWIPLLNRFDDVLESFCSAYKLKDGPQSRDFGCDILLSANSTRKDDAVMWDMPKLAELGFKEDGDSSLIVAILKFTQMLLDHCGNRSIYASSSHLNDLLNSTDFNIICATLRVGVELAQRYQASVKRMSPTSRQVNSALLTNHYNIDLDRVQQLAQPFIKTPIIKPSEPQPLATPISSSKKSGSGLKNTASMYANDLCAIAKPSTTEFSSGSGSDARWNGWGDIKVSYYPTASSSVPVEHPVPSERANASQPSTPTPLRRSNTSNGPHSTPRAARQPAADDSPSPSARSPALGNHEYATPGQKSLDIPQSTVVSTPIYKLLERMPSDLSKDTRYEFLNRLRIAKALTGSVEARQGALKARLLAIQNLAYIHFEAPFTEKVLKHDHDEPRRFQLVYQLAELIHPSPEGTPQVPTGLQAIALSLLEAISGFHSKIPDIFSALNATVNHGVLLYVIRKAVAEMREDDAGEQWTDEDEWRDNLFSLTLHITMAMTNNSSRTTPEIISAGLLDILVEVLTIRSNVAERTHATLVGFLDSLIYNVQTAFQALIQANGLDAVTDLITHEVELALKLVAEGKATPADCRSQIVDYEIPFYQQQNLKWLLKFIHHMMTNAFTFGGQYRPTPSQPCGQIRVLRLYSGDHHFLNNDPTSFSALSEANLIQSFLEALTGRSVTYEAPSRLEESDTPQTETATDDSPAPAPVPAPTAASTKADDRPHPPTREMLARPRPSPIARGIRPSSDAILVIPGTLNAISLNANGLGMIKSCLAFDSFFEIFESPEHVRVMAGDLDIAANIGTSFDELARHHPELRPAISNAVLDMIVRVTYLGEVKSKEPGWGSRLIVTDSSGKEMVADSSLLTDPEASAERAEKGKQKVEDAPPTDDADADIEMLDAESILTRTSRSRNENSSPHNSITPYIFAAANFLANYTSNGSLKSPLIQSGAIEYLLDLCTSPSLPHDFGESMAARSLYSVIHTLIEAAPIIGLPSLLKRTMDTISVLQPMVDKSGFEPYFAPFLKEDLSISPDLSNDARREIASGTSIVKALLNAQSLMRVLYQCFPFSSRSQTITLHPVNVYDYWDNLVESLGPLLRSGISQEMAVARSVPEAWSKGSGPTARRQGNASDQLVSEEDETAISDVLASATVRIGSNTSPEDAPSPSEQSTPRFRNYQTLRVVLQSLMPNTYPLLQTLGKALLSKRGDRNVERDTYPRYRHIKLAHGLAETVLGQVDLSVTEKSVPYFNYWVIILHTVHEMLLDRKVENRHTERQGVQIIAPVLVAFMQQDGLEKLNKLLQICSDEICADHPEGTDTAPSRLAVIAMKKILEIYAVIVNDKVVNESVAQFSFSTRTSDRRLDTPVSANLLVELRMTILPVVRGLWESPLAEKVSSSILAKIIDTLKLISRGDSETNAYKQVDKNPPPPLLKITPVPFNWAACAPTVSQLKEAGFEEGLAQEAAFRANTQLAAAKEYCEAHKAGLAGSSNPVPADEAPKPNDLNDNMPPLVSPEPAPAPSDERMVLDLPADIPPGLLEGDNPGLLEADTIGDLLEASMLGTGTDQGGAASVPAAPQASTADASSSTSPAQGPSAGPAAPVPGSQATIPRDILDAERAKLRNKLIERCLDIIRAHPTSSYEVSELITAVVLQPSADDSAKQDVGETLVNALMSFAADDDLKSNGRSIAAYAHLLSLLLQDRGFFSVTIGSLRENITEFLRFLQVPAPSTEELPPWIPYILLIFEILLSDDEQPPDIQWKPPTSEDDPIEPFSWPTRDLIVKEDDRGTLLDCILEILPRVGKDESMAISLLRILVIFTRNRTTARTVGDKKNLQRLFVMTKQLSGFGPARLSENRISTYVLTILRHIIEDEDIIKQLMRSEIRAVFDKVRTGQRPLDVPGYLRQLSHVALRDPKLFVTVTDEMVKLQRWTFSENGASPRQHVLLKEPKADATKDDVTPTVRATEGLSIQDVKPSTEGNDKQVSDATKPAGYDTKRPILENPDGVIHFLLCELLNYREVDDKEPPRDTKDSKDSTASTSISKAAGESTADTQSSDSKEKKPKASFKADEHPIFIYRCFLLRCLTELLQSYNRTKVEFINFKRSAPLQTNTPIKPRTSVLNYLLTDLLCAGNIDGLTDSLTDKKKMATAAQAQKLLVALVGKTIEKPVSRSREKFDYDEEEPDLLFVRKFVIDTILKAYKDAYTSNEPFDSRYGKMLHLSTVMQSMVDDKEKDIAVASRNNPDPSPDRSQAQLRRLMYEKGYLAALNSSLADIDLAFPPVKKTIKSVLRVLRTLTHTAIQLSHANILPAASSLEDVEDDIASATSLSDMDDDREETPDLYRNSALGMMEPGRDMEEDYSDGSDDDDEEMYDDEYDDEMEYDDNQSLDGEENVSDEDEDVEGMGPIEGLPGDLAVVDVTMEEDDEDEDDEMDDSDDDMSEDDDDMDSEDMGDIEDRIHIVDDDGNPVEDDGASGWESETDEDGNDGEEDDDVDIDYEGEGQDLEEAQIHGLDDVGGIVGGRLGHMLQHHMGDGHDEDYDGHDEIHNIGNNYGEEDEDEDEDDEDEDDMDEDDYGFDEFPILEQHGGDGFFAGPRSHRHGLRDHFPPLPFIMGREHMASLGDTRSSNRPGGNEDGLNPLLRRANDIGRDASPRPPNHPNRLIRLLGAGRGESPISFINELLSSTLGARHGHALQFSITSQGPGGEVQELSLPLPHQLRGAEGRRGDL</sequence>
<feature type="region of interest" description="Disordered" evidence="1">
    <location>
        <begin position="2355"/>
        <end position="2528"/>
    </location>
</feature>
<name>A0ABR1SYS2_9PEZI</name>
<dbReference type="Proteomes" id="UP001444661">
    <property type="component" value="Unassembled WGS sequence"/>
</dbReference>
<feature type="compositionally biased region" description="Low complexity" evidence="1">
    <location>
        <begin position="2067"/>
        <end position="2077"/>
    </location>
</feature>
<evidence type="ECO:0008006" key="6">
    <source>
        <dbReference type="Google" id="ProtNLM"/>
    </source>
</evidence>
<feature type="domain" description="DUF908" evidence="2">
    <location>
        <begin position="113"/>
        <end position="507"/>
    </location>
</feature>
<dbReference type="SUPFAM" id="SSF48371">
    <property type="entry name" value="ARM repeat"/>
    <property type="match status" value="2"/>
</dbReference>
<feature type="compositionally biased region" description="Acidic residues" evidence="1">
    <location>
        <begin position="2583"/>
        <end position="2603"/>
    </location>
</feature>
<feature type="compositionally biased region" description="Low complexity" evidence="1">
    <location>
        <begin position="320"/>
        <end position="340"/>
    </location>
</feature>
<feature type="domain" description="DUF913" evidence="3">
    <location>
        <begin position="689"/>
        <end position="1005"/>
    </location>
</feature>
<dbReference type="InterPro" id="IPR010314">
    <property type="entry name" value="E3_Ub_ligase_DUF913"/>
</dbReference>
<feature type="compositionally biased region" description="Low complexity" evidence="1">
    <location>
        <begin position="282"/>
        <end position="294"/>
    </location>
</feature>
<feature type="region of interest" description="Disordered" evidence="1">
    <location>
        <begin position="282"/>
        <end position="357"/>
    </location>
</feature>
<feature type="compositionally biased region" description="Low complexity" evidence="1">
    <location>
        <begin position="1608"/>
        <end position="1641"/>
    </location>
</feature>
<feature type="compositionally biased region" description="Basic and acidic residues" evidence="1">
    <location>
        <begin position="910"/>
        <end position="923"/>
    </location>
</feature>
<accession>A0ABR1SYS2</accession>
<feature type="compositionally biased region" description="Basic and acidic residues" evidence="1">
    <location>
        <begin position="2054"/>
        <end position="2066"/>
    </location>
</feature>
<dbReference type="PANTHER" id="PTHR48125">
    <property type="entry name" value="LP07818P1"/>
    <property type="match status" value="1"/>
</dbReference>
<feature type="compositionally biased region" description="Basic and acidic residues" evidence="1">
    <location>
        <begin position="757"/>
        <end position="771"/>
    </location>
</feature>
<feature type="compositionally biased region" description="Acidic residues" evidence="1">
    <location>
        <begin position="925"/>
        <end position="934"/>
    </location>
</feature>
<reference evidence="4 5" key="1">
    <citation type="submission" date="2023-01" db="EMBL/GenBank/DDBJ databases">
        <title>Analysis of 21 Apiospora genomes using comparative genomics revels a genus with tremendous synthesis potential of carbohydrate active enzymes and secondary metabolites.</title>
        <authorList>
            <person name="Sorensen T."/>
        </authorList>
    </citation>
    <scope>NUCLEOTIDE SEQUENCE [LARGE SCALE GENOMIC DNA]</scope>
    <source>
        <strain evidence="4 5">CBS 33761</strain>
    </source>
</reference>
<feature type="region of interest" description="Disordered" evidence="1">
    <location>
        <begin position="1597"/>
        <end position="1642"/>
    </location>
</feature>
<protein>
    <recommendedName>
        <fullName evidence="6">HECT-type E3 ubiquitin transferase</fullName>
    </recommendedName>
</protein>
<feature type="region of interest" description="Disordered" evidence="1">
    <location>
        <begin position="1191"/>
        <end position="1211"/>
    </location>
</feature>
<dbReference type="InterPro" id="IPR016024">
    <property type="entry name" value="ARM-type_fold"/>
</dbReference>
<organism evidence="4 5">
    <name type="scientific">Apiospora rasikravindrae</name>
    <dbReference type="NCBI Taxonomy" id="990691"/>
    <lineage>
        <taxon>Eukaryota</taxon>
        <taxon>Fungi</taxon>
        <taxon>Dikarya</taxon>
        <taxon>Ascomycota</taxon>
        <taxon>Pezizomycotina</taxon>
        <taxon>Sordariomycetes</taxon>
        <taxon>Xylariomycetidae</taxon>
        <taxon>Amphisphaeriales</taxon>
        <taxon>Apiosporaceae</taxon>
        <taxon>Apiospora</taxon>
    </lineage>
</organism>
<comment type="caution">
    <text evidence="4">The sequence shown here is derived from an EMBL/GenBank/DDBJ whole genome shotgun (WGS) entry which is preliminary data.</text>
</comment>
<feature type="region of interest" description="Disordered" evidence="1">
    <location>
        <begin position="214"/>
        <end position="236"/>
    </location>
</feature>
<feature type="region of interest" description="Disordered" evidence="1">
    <location>
        <begin position="1521"/>
        <end position="1558"/>
    </location>
</feature>
<gene>
    <name evidence="4" type="ORF">PG993_007886</name>
</gene>
<feature type="domain" description="DUF913" evidence="3">
    <location>
        <begin position="577"/>
        <end position="660"/>
    </location>
</feature>
<feature type="region of interest" description="Disordered" evidence="1">
    <location>
        <begin position="2054"/>
        <end position="2096"/>
    </location>
</feature>